<feature type="transmembrane region" description="Helical" evidence="1">
    <location>
        <begin position="242"/>
        <end position="264"/>
    </location>
</feature>
<evidence type="ECO:0000259" key="2">
    <source>
        <dbReference type="Pfam" id="PF00892"/>
    </source>
</evidence>
<dbReference type="SUPFAM" id="SSF103481">
    <property type="entry name" value="Multidrug resistance efflux transporter EmrE"/>
    <property type="match status" value="2"/>
</dbReference>
<feature type="transmembrane region" description="Helical" evidence="1">
    <location>
        <begin position="215"/>
        <end position="235"/>
    </location>
</feature>
<proteinExistence type="predicted"/>
<keyword evidence="1" id="KW-0812">Transmembrane</keyword>
<dbReference type="Pfam" id="PF00892">
    <property type="entry name" value="EamA"/>
    <property type="match status" value="1"/>
</dbReference>
<dbReference type="RefSeq" id="WP_308981200.1">
    <property type="nucleotide sequence ID" value="NZ_JAVIDL010000009.1"/>
</dbReference>
<feature type="transmembrane region" description="Helical" evidence="1">
    <location>
        <begin position="270"/>
        <end position="288"/>
    </location>
</feature>
<feature type="transmembrane region" description="Helical" evidence="1">
    <location>
        <begin position="97"/>
        <end position="113"/>
    </location>
</feature>
<feature type="transmembrane region" description="Helical" evidence="1">
    <location>
        <begin position="7"/>
        <end position="24"/>
    </location>
</feature>
<feature type="domain" description="EamA" evidence="2">
    <location>
        <begin position="158"/>
        <end position="285"/>
    </location>
</feature>
<dbReference type="InterPro" id="IPR000620">
    <property type="entry name" value="EamA_dom"/>
</dbReference>
<sequence>MNSYKATWIGMTAIILWSFIVALIKAISFFFGPIAGAALMYSLASIILLFSFGWTSLKAFPIQYLIWGSLLFVSYEICLALSIGYTKTNHQAIEVGLVNYLWPTMTILFAVIFNHQKVNWLIIPGLCLSLLGISWVLGGEQGLNLQNILLNIQSNPLSYILAALGVLFWAAYCTITTRLADGKNGVTLFFILVSIVLWVKWYLAGDYNLHFELAALPYLLFAAFAMSISYGAWNIGIMHGNVTLLAASSYFVPVLSTLVSVFMLNTTLSFSFWQGALMVCFGALLCWLSTQKKN</sequence>
<keyword evidence="1" id="KW-0472">Membrane</keyword>
<dbReference type="NCBIfam" id="NF008676">
    <property type="entry name" value="PRK11689.1"/>
    <property type="match status" value="1"/>
</dbReference>
<dbReference type="Proteomes" id="UP001243844">
    <property type="component" value="Unassembled WGS sequence"/>
</dbReference>
<name>A0AAW8J705_9GAMM</name>
<feature type="transmembrane region" description="Helical" evidence="1">
    <location>
        <begin position="157"/>
        <end position="174"/>
    </location>
</feature>
<feature type="transmembrane region" description="Helical" evidence="1">
    <location>
        <begin position="30"/>
        <end position="52"/>
    </location>
</feature>
<dbReference type="GO" id="GO:0016020">
    <property type="term" value="C:membrane"/>
    <property type="evidence" value="ECO:0007669"/>
    <property type="project" value="InterPro"/>
</dbReference>
<dbReference type="EMBL" id="JAVIDL010000009">
    <property type="protein sequence ID" value="MDQ8935348.1"/>
    <property type="molecule type" value="Genomic_DNA"/>
</dbReference>
<keyword evidence="1" id="KW-1133">Transmembrane helix</keyword>
<accession>A0AAW8J705</accession>
<protein>
    <submittedName>
        <fullName evidence="3">Aromatic amino acid DMT transporter YddG</fullName>
    </submittedName>
</protein>
<gene>
    <name evidence="3" type="primary">yddG</name>
    <name evidence="3" type="ORF">RFH47_06375</name>
</gene>
<feature type="transmembrane region" description="Helical" evidence="1">
    <location>
        <begin position="120"/>
        <end position="137"/>
    </location>
</feature>
<evidence type="ECO:0000313" key="4">
    <source>
        <dbReference type="Proteomes" id="UP001243844"/>
    </source>
</evidence>
<dbReference type="InterPro" id="IPR037185">
    <property type="entry name" value="EmrE-like"/>
</dbReference>
<evidence type="ECO:0000256" key="1">
    <source>
        <dbReference type="SAM" id="Phobius"/>
    </source>
</evidence>
<evidence type="ECO:0000313" key="3">
    <source>
        <dbReference type="EMBL" id="MDQ8935348.1"/>
    </source>
</evidence>
<comment type="caution">
    <text evidence="3">The sequence shown here is derived from an EMBL/GenBank/DDBJ whole genome shotgun (WGS) entry which is preliminary data.</text>
</comment>
<organism evidence="3 4">
    <name type="scientific">Acinetobacter rudis</name>
    <dbReference type="NCBI Taxonomy" id="632955"/>
    <lineage>
        <taxon>Bacteria</taxon>
        <taxon>Pseudomonadati</taxon>
        <taxon>Pseudomonadota</taxon>
        <taxon>Gammaproteobacteria</taxon>
        <taxon>Moraxellales</taxon>
        <taxon>Moraxellaceae</taxon>
        <taxon>Acinetobacter</taxon>
    </lineage>
</organism>
<feature type="transmembrane region" description="Helical" evidence="1">
    <location>
        <begin position="64"/>
        <end position="85"/>
    </location>
</feature>
<reference evidence="3" key="1">
    <citation type="submission" date="2023-08" db="EMBL/GenBank/DDBJ databases">
        <title>Emergence of clinically-relevant ST2 carbapenem-resistant Acinetobacter baumannii strains in hospital sewages in Zhejiang, East of China.</title>
        <authorList>
            <person name="Kaichao C."/>
            <person name="Zhang R."/>
        </authorList>
    </citation>
    <scope>NUCLEOTIDE SEQUENCE</scope>
    <source>
        <strain evidence="3">M-RB-37</strain>
    </source>
</reference>
<feature type="transmembrane region" description="Helical" evidence="1">
    <location>
        <begin position="186"/>
        <end position="203"/>
    </location>
</feature>
<dbReference type="AlphaFoldDB" id="A0AAW8J705"/>